<accession>A0ABU3L4R3</accession>
<evidence type="ECO:0000256" key="1">
    <source>
        <dbReference type="SAM" id="Coils"/>
    </source>
</evidence>
<keyword evidence="2" id="KW-0732">Signal</keyword>
<protein>
    <submittedName>
        <fullName evidence="3">Conjugal transfer protein</fullName>
    </submittedName>
</protein>
<feature type="chain" id="PRO_5045805284" evidence="2">
    <location>
        <begin position="25"/>
        <end position="193"/>
    </location>
</feature>
<dbReference type="EMBL" id="JAVTTP010000001">
    <property type="protein sequence ID" value="MDT7828373.1"/>
    <property type="molecule type" value="Genomic_DNA"/>
</dbReference>
<gene>
    <name evidence="3" type="ORF">RQM65_06830</name>
</gene>
<keyword evidence="4" id="KW-1185">Reference proteome</keyword>
<name>A0ABU3L4R3_9FLAO</name>
<feature type="signal peptide" evidence="2">
    <location>
        <begin position="1"/>
        <end position="24"/>
    </location>
</feature>
<keyword evidence="1" id="KW-0175">Coiled coil</keyword>
<evidence type="ECO:0000256" key="2">
    <source>
        <dbReference type="SAM" id="SignalP"/>
    </source>
</evidence>
<evidence type="ECO:0000313" key="4">
    <source>
        <dbReference type="Proteomes" id="UP001250656"/>
    </source>
</evidence>
<dbReference type="Proteomes" id="UP001250656">
    <property type="component" value="Unassembled WGS sequence"/>
</dbReference>
<dbReference type="Gene3D" id="1.20.58.430">
    <property type="entry name" value="Type IV secretion system, VirB5-domain"/>
    <property type="match status" value="1"/>
</dbReference>
<organism evidence="3 4">
    <name type="scientific">Pricia mediterranea</name>
    <dbReference type="NCBI Taxonomy" id="3076079"/>
    <lineage>
        <taxon>Bacteria</taxon>
        <taxon>Pseudomonadati</taxon>
        <taxon>Bacteroidota</taxon>
        <taxon>Flavobacteriia</taxon>
        <taxon>Flavobacteriales</taxon>
        <taxon>Flavobacteriaceae</taxon>
        <taxon>Pricia</taxon>
    </lineage>
</organism>
<sequence length="193" mass="22106">MKTVIKTIVVPVLMFMATTGQTQAQGIPVYDNTNFISLVKQIFESAKQTSEMIKTVKFLKQAKETIEKVNNAVKQYEAVKEITENNKALVNMVRRDLKGILNSPYIRPDEVEAVSDAFNTIIDGSLSNLEFMEQVLSNDFLKLNDAERLAILEAQRDDSKKMVADITLKNKRYLMVISFREMQDKINNRETNY</sequence>
<reference evidence="3 4" key="1">
    <citation type="submission" date="2023-09" db="EMBL/GenBank/DDBJ databases">
        <title>Novel taxa isolated from Blanes Bay.</title>
        <authorList>
            <person name="Rey-Velasco X."/>
            <person name="Lucena T."/>
        </authorList>
    </citation>
    <scope>NUCLEOTIDE SEQUENCE [LARGE SCALE GENOMIC DNA]</scope>
    <source>
        <strain evidence="3 4">S334</strain>
    </source>
</reference>
<proteinExistence type="predicted"/>
<evidence type="ECO:0000313" key="3">
    <source>
        <dbReference type="EMBL" id="MDT7828373.1"/>
    </source>
</evidence>
<comment type="caution">
    <text evidence="3">The sequence shown here is derived from an EMBL/GenBank/DDBJ whole genome shotgun (WGS) entry which is preliminary data.</text>
</comment>
<dbReference type="RefSeq" id="WP_314013658.1">
    <property type="nucleotide sequence ID" value="NZ_JAVTTP010000001.1"/>
</dbReference>
<feature type="coiled-coil region" evidence="1">
    <location>
        <begin position="59"/>
        <end position="86"/>
    </location>
</feature>
<dbReference type="InterPro" id="IPR023220">
    <property type="entry name" value="T4SS_VirB5-domain"/>
</dbReference>